<organism evidence="2 3">
    <name type="scientific">Sinimarinibacterium flocculans</name>
    <dbReference type="NCBI Taxonomy" id="985250"/>
    <lineage>
        <taxon>Bacteria</taxon>
        <taxon>Pseudomonadati</taxon>
        <taxon>Pseudomonadota</taxon>
        <taxon>Gammaproteobacteria</taxon>
        <taxon>Nevskiales</taxon>
        <taxon>Nevskiaceae</taxon>
        <taxon>Sinimarinibacterium</taxon>
    </lineage>
</organism>
<dbReference type="EMBL" id="QICN01000001">
    <property type="protein sequence ID" value="PXV71407.1"/>
    <property type="molecule type" value="Genomic_DNA"/>
</dbReference>
<dbReference type="InterPro" id="IPR000073">
    <property type="entry name" value="AB_hydrolase_1"/>
</dbReference>
<dbReference type="PANTHER" id="PTHR43194:SF2">
    <property type="entry name" value="PEROXISOMAL MEMBRANE PROTEIN LPX1"/>
    <property type="match status" value="1"/>
</dbReference>
<keyword evidence="3" id="KW-1185">Reference proteome</keyword>
<gene>
    <name evidence="2" type="ORF">C8D93_101457</name>
</gene>
<dbReference type="InterPro" id="IPR050228">
    <property type="entry name" value="Carboxylesterase_BioH"/>
</dbReference>
<sequence>MSHPVVLLHGMWCTGANWARVREILEPRGYACFSPTLPAHEPVPDQPLQVGRCSLRDYLGFAEDAIAAQGYTQRPVLVGHGMGALLAQQLAARVDALALVLLNPAPPAGGAGLRPLRFAAISPWLATGTFWRRPYKPAFERAARILFNGIAADRHRALYETLVHESGRAVSEIALWWADLARAAAIRSDDVRCPVYVVSCGEDRLIPDAVARRVAARYAPVAQRHYPDRGHWVIDDEETEEMMHGICSWLRPIERREEAAARAR</sequence>
<feature type="domain" description="AB hydrolase-1" evidence="1">
    <location>
        <begin position="5"/>
        <end position="237"/>
    </location>
</feature>
<comment type="caution">
    <text evidence="2">The sequence shown here is derived from an EMBL/GenBank/DDBJ whole genome shotgun (WGS) entry which is preliminary data.</text>
</comment>
<dbReference type="AlphaFoldDB" id="A0A318EF35"/>
<dbReference type="SUPFAM" id="SSF53474">
    <property type="entry name" value="alpha/beta-Hydrolases"/>
    <property type="match status" value="1"/>
</dbReference>
<dbReference type="OrthoDB" id="9806902at2"/>
<dbReference type="Proteomes" id="UP000248330">
    <property type="component" value="Unassembled WGS sequence"/>
</dbReference>
<dbReference type="InterPro" id="IPR029058">
    <property type="entry name" value="AB_hydrolase_fold"/>
</dbReference>
<evidence type="ECO:0000313" key="2">
    <source>
        <dbReference type="EMBL" id="PXV71407.1"/>
    </source>
</evidence>
<accession>A0A318EF35</accession>
<name>A0A318EF35_9GAMM</name>
<dbReference type="Gene3D" id="3.40.50.1820">
    <property type="entry name" value="alpha/beta hydrolase"/>
    <property type="match status" value="1"/>
</dbReference>
<dbReference type="RefSeq" id="WP_110263524.1">
    <property type="nucleotide sequence ID" value="NZ_CAKZQT010000007.1"/>
</dbReference>
<reference evidence="2 3" key="1">
    <citation type="submission" date="2018-04" db="EMBL/GenBank/DDBJ databases">
        <title>Genomic Encyclopedia of Type Strains, Phase IV (KMG-IV): sequencing the most valuable type-strain genomes for metagenomic binning, comparative biology and taxonomic classification.</title>
        <authorList>
            <person name="Goeker M."/>
        </authorList>
    </citation>
    <scope>NUCLEOTIDE SEQUENCE [LARGE SCALE GENOMIC DNA]</scope>
    <source>
        <strain evidence="2 3">DSM 104150</strain>
    </source>
</reference>
<evidence type="ECO:0000259" key="1">
    <source>
        <dbReference type="Pfam" id="PF12697"/>
    </source>
</evidence>
<protein>
    <submittedName>
        <fullName evidence="2">Esterase/lipase</fullName>
    </submittedName>
</protein>
<evidence type="ECO:0000313" key="3">
    <source>
        <dbReference type="Proteomes" id="UP000248330"/>
    </source>
</evidence>
<proteinExistence type="predicted"/>
<dbReference type="Pfam" id="PF12697">
    <property type="entry name" value="Abhydrolase_6"/>
    <property type="match status" value="1"/>
</dbReference>
<dbReference type="PANTHER" id="PTHR43194">
    <property type="entry name" value="HYDROLASE ALPHA/BETA FOLD FAMILY"/>
    <property type="match status" value="1"/>
</dbReference>